<dbReference type="AlphaFoldDB" id="A0AA42LU18"/>
<evidence type="ECO:0000256" key="2">
    <source>
        <dbReference type="ARBA" id="ARBA00023125"/>
    </source>
</evidence>
<dbReference type="Pfam" id="PF12833">
    <property type="entry name" value="HTH_18"/>
    <property type="match status" value="1"/>
</dbReference>
<dbReference type="PROSITE" id="PS00041">
    <property type="entry name" value="HTH_ARAC_FAMILY_1"/>
    <property type="match status" value="1"/>
</dbReference>
<name>A0AA42LU18_9BURK</name>
<evidence type="ECO:0000256" key="1">
    <source>
        <dbReference type="ARBA" id="ARBA00023015"/>
    </source>
</evidence>
<comment type="caution">
    <text evidence="6">The sequence shown here is derived from an EMBL/GenBank/DDBJ whole genome shotgun (WGS) entry which is preliminary data.</text>
</comment>
<proteinExistence type="predicted"/>
<keyword evidence="3" id="KW-0804">Transcription</keyword>
<sequence>MPARPRLATVPAQESETAVLPAPPPKPAAATDALGCAASKLITNQHFEGGGLTFYRKSTDNKHFGHVATPASDRGYLVGVAMQGGHRRRILQGNHASTHDFDIGSVYIRDFNEDYRADLHGGFDFVLIELSRAFIERINDENGGPRVSSLLPRAGQGDPVLAHMSHVLASVLAQPEQQGGLFVEHLSLALGAHLLSHYGAGATSGWTDSGGSRVLSRKLEARAKDMLLSSQRADTSIADIAEACNLSRSYFIKAFRQTVGTTPHRWLLEQRVQKAQDLLRMPGRSITDIALLCGFADQAHLTRVFTSVVGASPGAWRKVNA</sequence>
<dbReference type="PROSITE" id="PS01124">
    <property type="entry name" value="HTH_ARAC_FAMILY_2"/>
    <property type="match status" value="1"/>
</dbReference>
<keyword evidence="2" id="KW-0238">DNA-binding</keyword>
<evidence type="ECO:0000256" key="4">
    <source>
        <dbReference type="SAM" id="MobiDB-lite"/>
    </source>
</evidence>
<dbReference type="InterPro" id="IPR050204">
    <property type="entry name" value="AraC_XylS_family_regulators"/>
</dbReference>
<keyword evidence="1" id="KW-0805">Transcription regulation</keyword>
<feature type="domain" description="HTH araC/xylS-type" evidence="5">
    <location>
        <begin position="221"/>
        <end position="319"/>
    </location>
</feature>
<dbReference type="Gene3D" id="1.10.10.60">
    <property type="entry name" value="Homeodomain-like"/>
    <property type="match status" value="2"/>
</dbReference>
<dbReference type="InterPro" id="IPR009057">
    <property type="entry name" value="Homeodomain-like_sf"/>
</dbReference>
<dbReference type="GO" id="GO:0043565">
    <property type="term" value="F:sequence-specific DNA binding"/>
    <property type="evidence" value="ECO:0007669"/>
    <property type="project" value="InterPro"/>
</dbReference>
<evidence type="ECO:0000259" key="5">
    <source>
        <dbReference type="PROSITE" id="PS01124"/>
    </source>
</evidence>
<protein>
    <submittedName>
        <fullName evidence="6">Helix-turn-helix transcriptional regulator</fullName>
    </submittedName>
</protein>
<dbReference type="SUPFAM" id="SSF46689">
    <property type="entry name" value="Homeodomain-like"/>
    <property type="match status" value="2"/>
</dbReference>
<dbReference type="EMBL" id="JAOCDZ010000025">
    <property type="protein sequence ID" value="MDH0739453.1"/>
    <property type="molecule type" value="Genomic_DNA"/>
</dbReference>
<dbReference type="InterPro" id="IPR018060">
    <property type="entry name" value="HTH_AraC"/>
</dbReference>
<accession>A0AA42LU18</accession>
<dbReference type="InterPro" id="IPR018062">
    <property type="entry name" value="HTH_AraC-typ_CS"/>
</dbReference>
<organism evidence="6 7">
    <name type="scientific">Achromobacter spanius</name>
    <dbReference type="NCBI Taxonomy" id="217203"/>
    <lineage>
        <taxon>Bacteria</taxon>
        <taxon>Pseudomonadati</taxon>
        <taxon>Pseudomonadota</taxon>
        <taxon>Betaproteobacteria</taxon>
        <taxon>Burkholderiales</taxon>
        <taxon>Alcaligenaceae</taxon>
        <taxon>Achromobacter</taxon>
    </lineage>
</organism>
<dbReference type="PANTHER" id="PTHR46796">
    <property type="entry name" value="HTH-TYPE TRANSCRIPTIONAL ACTIVATOR RHAS-RELATED"/>
    <property type="match status" value="1"/>
</dbReference>
<dbReference type="RefSeq" id="WP_279997086.1">
    <property type="nucleotide sequence ID" value="NZ_CBFGSQ010000039.1"/>
</dbReference>
<evidence type="ECO:0000313" key="6">
    <source>
        <dbReference type="EMBL" id="MDH0739453.1"/>
    </source>
</evidence>
<dbReference type="Proteomes" id="UP001161094">
    <property type="component" value="Unassembled WGS sequence"/>
</dbReference>
<dbReference type="SMART" id="SM00342">
    <property type="entry name" value="HTH_ARAC"/>
    <property type="match status" value="1"/>
</dbReference>
<dbReference type="GO" id="GO:0003700">
    <property type="term" value="F:DNA-binding transcription factor activity"/>
    <property type="evidence" value="ECO:0007669"/>
    <property type="project" value="InterPro"/>
</dbReference>
<feature type="region of interest" description="Disordered" evidence="4">
    <location>
        <begin position="1"/>
        <end position="27"/>
    </location>
</feature>
<reference evidence="6" key="1">
    <citation type="submission" date="2022-09" db="EMBL/GenBank/DDBJ databases">
        <title>Intensive care unit water sources are persistently colonized with multi-drug resistant bacteria and are the site of extensive horizontal gene transfer of antibiotic resistance genes.</title>
        <authorList>
            <person name="Diorio-Toth L."/>
        </authorList>
    </citation>
    <scope>NUCLEOTIDE SEQUENCE</scope>
    <source>
        <strain evidence="6">GD03843</strain>
    </source>
</reference>
<gene>
    <name evidence="6" type="ORF">N5D93_26840</name>
</gene>
<evidence type="ECO:0000256" key="3">
    <source>
        <dbReference type="ARBA" id="ARBA00023163"/>
    </source>
</evidence>
<evidence type="ECO:0000313" key="7">
    <source>
        <dbReference type="Proteomes" id="UP001161094"/>
    </source>
</evidence>
<dbReference type="PANTHER" id="PTHR46796:SF14">
    <property type="entry name" value="TRANSCRIPTIONAL REGULATORY PROTEIN"/>
    <property type="match status" value="1"/>
</dbReference>